<reference evidence="2 3" key="1">
    <citation type="journal article" date="2014" name="Int. J. Syst. Evol. Microbiol.">
        <title>Complete genome sequence of Corynebacterium casei LMG S-19264T (=DSM 44701T), isolated from a smear-ripened cheese.</title>
        <authorList>
            <consortium name="US DOE Joint Genome Institute (JGI-PGF)"/>
            <person name="Walter F."/>
            <person name="Albersmeier A."/>
            <person name="Kalinowski J."/>
            <person name="Ruckert C."/>
        </authorList>
    </citation>
    <scope>NUCLEOTIDE SEQUENCE [LARGE SCALE GENOMIC DNA]</scope>
    <source>
        <strain evidence="2 3">CGMCC 1.16330</strain>
    </source>
</reference>
<dbReference type="AlphaFoldDB" id="A0A8J3ECF1"/>
<proteinExistence type="predicted"/>
<name>A0A8J3ECF1_9PROT</name>
<feature type="region of interest" description="Disordered" evidence="1">
    <location>
        <begin position="52"/>
        <end position="71"/>
    </location>
</feature>
<dbReference type="EMBL" id="BMKS01000014">
    <property type="protein sequence ID" value="GGG45958.1"/>
    <property type="molecule type" value="Genomic_DNA"/>
</dbReference>
<evidence type="ECO:0000256" key="1">
    <source>
        <dbReference type="SAM" id="MobiDB-lite"/>
    </source>
</evidence>
<evidence type="ECO:0000313" key="2">
    <source>
        <dbReference type="EMBL" id="GGG45958.1"/>
    </source>
</evidence>
<comment type="caution">
    <text evidence="2">The sequence shown here is derived from an EMBL/GenBank/DDBJ whole genome shotgun (WGS) entry which is preliminary data.</text>
</comment>
<accession>A0A8J3ECF1</accession>
<dbReference type="Proteomes" id="UP000597507">
    <property type="component" value="Unassembled WGS sequence"/>
</dbReference>
<protein>
    <submittedName>
        <fullName evidence="2">Uncharacterized protein</fullName>
    </submittedName>
</protein>
<organism evidence="2 3">
    <name type="scientific">Caldovatus sediminis</name>
    <dbReference type="NCBI Taxonomy" id="2041189"/>
    <lineage>
        <taxon>Bacteria</taxon>
        <taxon>Pseudomonadati</taxon>
        <taxon>Pseudomonadota</taxon>
        <taxon>Alphaproteobacteria</taxon>
        <taxon>Acetobacterales</taxon>
        <taxon>Roseomonadaceae</taxon>
        <taxon>Caldovatus</taxon>
    </lineage>
</organism>
<gene>
    <name evidence="2" type="ORF">GCM10010964_36660</name>
</gene>
<sequence>MKRSAPPSVRGARGRVHGWRSPCAPMAAARGLLAKAGPLPVVTRVATTRTARSMLPSVGSPVGTRREASSVAPQMLPADAVRAALRDAVAGDAVADARDPAGFPGIEADQPARRPAGGG</sequence>
<keyword evidence="3" id="KW-1185">Reference proteome</keyword>
<feature type="region of interest" description="Disordered" evidence="1">
    <location>
        <begin position="96"/>
        <end position="119"/>
    </location>
</feature>
<evidence type="ECO:0000313" key="3">
    <source>
        <dbReference type="Proteomes" id="UP000597507"/>
    </source>
</evidence>